<protein>
    <recommendedName>
        <fullName evidence="1">Heterokaryon incompatibility domain-containing protein</fullName>
    </recommendedName>
</protein>
<dbReference type="InterPro" id="IPR010730">
    <property type="entry name" value="HET"/>
</dbReference>
<organism evidence="2 3">
    <name type="scientific">Zopfia rhizophila CBS 207.26</name>
    <dbReference type="NCBI Taxonomy" id="1314779"/>
    <lineage>
        <taxon>Eukaryota</taxon>
        <taxon>Fungi</taxon>
        <taxon>Dikarya</taxon>
        <taxon>Ascomycota</taxon>
        <taxon>Pezizomycotina</taxon>
        <taxon>Dothideomycetes</taxon>
        <taxon>Dothideomycetes incertae sedis</taxon>
        <taxon>Zopfiaceae</taxon>
        <taxon>Zopfia</taxon>
    </lineage>
</organism>
<evidence type="ECO:0000313" key="2">
    <source>
        <dbReference type="EMBL" id="KAF2178742.1"/>
    </source>
</evidence>
<evidence type="ECO:0000259" key="1">
    <source>
        <dbReference type="Pfam" id="PF06985"/>
    </source>
</evidence>
<dbReference type="PANTHER" id="PTHR24148:SF78">
    <property type="entry name" value="HETEROKARYON INCOMPATIBILITY DOMAIN-CONTAINING PROTEIN"/>
    <property type="match status" value="1"/>
</dbReference>
<dbReference type="OrthoDB" id="194358at2759"/>
<reference evidence="2" key="1">
    <citation type="journal article" date="2020" name="Stud. Mycol.">
        <title>101 Dothideomycetes genomes: a test case for predicting lifestyles and emergence of pathogens.</title>
        <authorList>
            <person name="Haridas S."/>
            <person name="Albert R."/>
            <person name="Binder M."/>
            <person name="Bloem J."/>
            <person name="Labutti K."/>
            <person name="Salamov A."/>
            <person name="Andreopoulos B."/>
            <person name="Baker S."/>
            <person name="Barry K."/>
            <person name="Bills G."/>
            <person name="Bluhm B."/>
            <person name="Cannon C."/>
            <person name="Castanera R."/>
            <person name="Culley D."/>
            <person name="Daum C."/>
            <person name="Ezra D."/>
            <person name="Gonzalez J."/>
            <person name="Henrissat B."/>
            <person name="Kuo A."/>
            <person name="Liang C."/>
            <person name="Lipzen A."/>
            <person name="Lutzoni F."/>
            <person name="Magnuson J."/>
            <person name="Mondo S."/>
            <person name="Nolan M."/>
            <person name="Ohm R."/>
            <person name="Pangilinan J."/>
            <person name="Park H.-J."/>
            <person name="Ramirez L."/>
            <person name="Alfaro M."/>
            <person name="Sun H."/>
            <person name="Tritt A."/>
            <person name="Yoshinaga Y."/>
            <person name="Zwiers L.-H."/>
            <person name="Turgeon B."/>
            <person name="Goodwin S."/>
            <person name="Spatafora J."/>
            <person name="Crous P."/>
            <person name="Grigoriev I."/>
        </authorList>
    </citation>
    <scope>NUCLEOTIDE SEQUENCE</scope>
    <source>
        <strain evidence="2">CBS 207.26</strain>
    </source>
</reference>
<keyword evidence="3" id="KW-1185">Reference proteome</keyword>
<dbReference type="AlphaFoldDB" id="A0A6A6DJZ4"/>
<dbReference type="Proteomes" id="UP000800200">
    <property type="component" value="Unassembled WGS sequence"/>
</dbReference>
<dbReference type="PANTHER" id="PTHR24148">
    <property type="entry name" value="ANKYRIN REPEAT DOMAIN-CONTAINING PROTEIN 39 HOMOLOG-RELATED"/>
    <property type="match status" value="1"/>
</dbReference>
<dbReference type="Pfam" id="PF06985">
    <property type="entry name" value="HET"/>
    <property type="match status" value="1"/>
</dbReference>
<dbReference type="InterPro" id="IPR052895">
    <property type="entry name" value="HetReg/Transcr_Mod"/>
</dbReference>
<feature type="non-terminal residue" evidence="2">
    <location>
        <position position="327"/>
    </location>
</feature>
<proteinExistence type="predicted"/>
<feature type="non-terminal residue" evidence="2">
    <location>
        <position position="1"/>
    </location>
</feature>
<feature type="domain" description="Heterokaryon incompatibility" evidence="1">
    <location>
        <begin position="1"/>
        <end position="60"/>
    </location>
</feature>
<accession>A0A6A6DJZ4</accession>
<name>A0A6A6DJZ4_9PEZI</name>
<evidence type="ECO:0000313" key="3">
    <source>
        <dbReference type="Proteomes" id="UP000800200"/>
    </source>
</evidence>
<dbReference type="EMBL" id="ML994673">
    <property type="protein sequence ID" value="KAF2178742.1"/>
    <property type="molecule type" value="Genomic_DNA"/>
</dbReference>
<gene>
    <name evidence="2" type="ORF">K469DRAFT_528622</name>
</gene>
<sequence length="327" mass="36812">ANRVIAWLGEEADDSDQALEEIRVAADDESTNPSKNEMIQEALLALLRRPWFRRIWVLQEVAAARHVLIMCGSTVVDGHAFRLGLSRLELSYEPPLELQNLVRSVTYLIRGAIFRPKHVASRPDRASLDIRPLGELVDMYHTHEATLHRDKVYALLGMSSDDPSAAGLSPDYTVSWEKLFHALVTFILGESLSVKTWGNREVAVITSKGCILGQVSSVESDSSRYDRQNVGITFKNTPEHLGFERKWSAHWALQASAKSVRQGDLICLLQGAQRPTIIRICKDHFAIIMAAVTPRPVARMQSGYVKCQKLLLSINSFPRNFLLVWNW</sequence>